<evidence type="ECO:0000256" key="1">
    <source>
        <dbReference type="ARBA" id="ARBA00005995"/>
    </source>
</evidence>
<dbReference type="PANTHER" id="PTHR43563">
    <property type="entry name" value="AMINE OXIDASE"/>
    <property type="match status" value="1"/>
</dbReference>
<feature type="domain" description="Amine oxidase" evidence="2">
    <location>
        <begin position="98"/>
        <end position="326"/>
    </location>
</feature>
<reference evidence="3" key="1">
    <citation type="submission" date="2023-01" db="EMBL/GenBank/DDBJ databases">
        <title>Sulfurovum sp. XTW-4 genome assembly.</title>
        <authorList>
            <person name="Wang J."/>
        </authorList>
    </citation>
    <scope>NUCLEOTIDE SEQUENCE</scope>
    <source>
        <strain evidence="3">XTW-4</strain>
    </source>
</reference>
<dbReference type="InterPro" id="IPR036188">
    <property type="entry name" value="FAD/NAD-bd_sf"/>
</dbReference>
<dbReference type="SUPFAM" id="SSF51905">
    <property type="entry name" value="FAD/NAD(P)-binding domain"/>
    <property type="match status" value="1"/>
</dbReference>
<evidence type="ECO:0000313" key="3">
    <source>
        <dbReference type="EMBL" id="MDM5264471.1"/>
    </source>
</evidence>
<evidence type="ECO:0000259" key="2">
    <source>
        <dbReference type="Pfam" id="PF01593"/>
    </source>
</evidence>
<accession>A0ABT7QTS7</accession>
<gene>
    <name evidence="3" type="ORF">PF327_09705</name>
</gene>
<protein>
    <submittedName>
        <fullName evidence="3">FAD-dependent oxidoreductase</fullName>
    </submittedName>
</protein>
<dbReference type="Pfam" id="PF13450">
    <property type="entry name" value="NAD_binding_8"/>
    <property type="match status" value="1"/>
</dbReference>
<dbReference type="PANTHER" id="PTHR43563:SF14">
    <property type="entry name" value="AMINE OXIDASE"/>
    <property type="match status" value="1"/>
</dbReference>
<dbReference type="Pfam" id="PF01593">
    <property type="entry name" value="Amino_oxidase"/>
    <property type="match status" value="1"/>
</dbReference>
<name>A0ABT7QTS7_9BACT</name>
<dbReference type="InterPro" id="IPR002937">
    <property type="entry name" value="Amino_oxidase"/>
</dbReference>
<keyword evidence="4" id="KW-1185">Reference proteome</keyword>
<proteinExistence type="inferred from homology"/>
<comment type="similarity">
    <text evidence="1">Belongs to the flavin monoamine oxidase family.</text>
</comment>
<organism evidence="3 4">
    <name type="scientific">Sulfurovum xiamenensis</name>
    <dbReference type="NCBI Taxonomy" id="3019066"/>
    <lineage>
        <taxon>Bacteria</taxon>
        <taxon>Pseudomonadati</taxon>
        <taxon>Campylobacterota</taxon>
        <taxon>Epsilonproteobacteria</taxon>
        <taxon>Campylobacterales</taxon>
        <taxon>Sulfurovaceae</taxon>
        <taxon>Sulfurovum</taxon>
    </lineage>
</organism>
<evidence type="ECO:0000313" key="4">
    <source>
        <dbReference type="Proteomes" id="UP001169066"/>
    </source>
</evidence>
<dbReference type="RefSeq" id="WP_289402366.1">
    <property type="nucleotide sequence ID" value="NZ_JAQIBC010000008.1"/>
</dbReference>
<comment type="caution">
    <text evidence="3">The sequence shown here is derived from an EMBL/GenBank/DDBJ whole genome shotgun (WGS) entry which is preliminary data.</text>
</comment>
<dbReference type="Proteomes" id="UP001169066">
    <property type="component" value="Unassembled WGS sequence"/>
</dbReference>
<dbReference type="EMBL" id="JAQIBC010000008">
    <property type="protein sequence ID" value="MDM5264471.1"/>
    <property type="molecule type" value="Genomic_DNA"/>
</dbReference>
<sequence>MKKKKLVIIGAGLSGLVSGVLLQDRYDVTIIEARHRTGGRIMEMGGHDMGPSWIWPHQKNILKLIETLDLSLFSQYTEGLASYDAPDGVQHFRPSQTAPSFRIKGGITQMVMALQKRLETPVHLNEKVLSLTQSGEMIVVETTERTYEADRVISTLPPRLAVENMVYAPALPETLHTQLQNIPTWMGYAAKCVIEYADAFWRDEGLSGFAISHLGPLGEIHDACTHEKAALFGFVHSTSKYENFEEDVIQQLTRLYGRKASNPINFHLVDWKKEPYTSTPLDAMPLREHPSYGFNATHFDGQLIFSGTESSFVEGGYLEGAVTSALGLLKRL</sequence>
<dbReference type="InterPro" id="IPR050703">
    <property type="entry name" value="Flavin_MAO"/>
</dbReference>
<dbReference type="Gene3D" id="3.50.50.60">
    <property type="entry name" value="FAD/NAD(P)-binding domain"/>
    <property type="match status" value="2"/>
</dbReference>
<dbReference type="SUPFAM" id="SSF54373">
    <property type="entry name" value="FAD-linked reductases, C-terminal domain"/>
    <property type="match status" value="1"/>
</dbReference>